<dbReference type="Proteomes" id="UP001187471">
    <property type="component" value="Unassembled WGS sequence"/>
</dbReference>
<name>A0AA88UIW3_9ASTE</name>
<keyword evidence="3" id="KW-1185">Reference proteome</keyword>
<proteinExistence type="predicted"/>
<keyword evidence="1" id="KW-0472">Membrane</keyword>
<evidence type="ECO:0000313" key="2">
    <source>
        <dbReference type="EMBL" id="KAK2976877.1"/>
    </source>
</evidence>
<dbReference type="EMBL" id="JAVXUO010002031">
    <property type="protein sequence ID" value="KAK2976877.1"/>
    <property type="molecule type" value="Genomic_DNA"/>
</dbReference>
<protein>
    <recommendedName>
        <fullName evidence="4">AP2/ERF domain-containing protein</fullName>
    </recommendedName>
</protein>
<comment type="caution">
    <text evidence="2">The sequence shown here is derived from an EMBL/GenBank/DDBJ whole genome shotgun (WGS) entry which is preliminary data.</text>
</comment>
<accession>A0AA88UIW3</accession>
<keyword evidence="1" id="KW-1133">Transmembrane helix</keyword>
<reference evidence="2" key="1">
    <citation type="submission" date="2022-12" db="EMBL/GenBank/DDBJ databases">
        <title>Draft genome assemblies for two species of Escallonia (Escalloniales).</title>
        <authorList>
            <person name="Chanderbali A."/>
            <person name="Dervinis C."/>
            <person name="Anghel I."/>
            <person name="Soltis D."/>
            <person name="Soltis P."/>
            <person name="Zapata F."/>
        </authorList>
    </citation>
    <scope>NUCLEOTIDE SEQUENCE</scope>
    <source>
        <strain evidence="2">UCBG92.1500</strain>
        <tissue evidence="2">Leaf</tissue>
    </source>
</reference>
<dbReference type="AlphaFoldDB" id="A0AA88UIW3"/>
<keyword evidence="1" id="KW-0812">Transmembrane</keyword>
<organism evidence="2 3">
    <name type="scientific">Escallonia rubra</name>
    <dbReference type="NCBI Taxonomy" id="112253"/>
    <lineage>
        <taxon>Eukaryota</taxon>
        <taxon>Viridiplantae</taxon>
        <taxon>Streptophyta</taxon>
        <taxon>Embryophyta</taxon>
        <taxon>Tracheophyta</taxon>
        <taxon>Spermatophyta</taxon>
        <taxon>Magnoliopsida</taxon>
        <taxon>eudicotyledons</taxon>
        <taxon>Gunneridae</taxon>
        <taxon>Pentapetalae</taxon>
        <taxon>asterids</taxon>
        <taxon>campanulids</taxon>
        <taxon>Escalloniales</taxon>
        <taxon>Escalloniaceae</taxon>
        <taxon>Escallonia</taxon>
    </lineage>
</organism>
<evidence type="ECO:0008006" key="4">
    <source>
        <dbReference type="Google" id="ProtNLM"/>
    </source>
</evidence>
<evidence type="ECO:0000256" key="1">
    <source>
        <dbReference type="SAM" id="Phobius"/>
    </source>
</evidence>
<gene>
    <name evidence="2" type="ORF">RJ640_012004</name>
</gene>
<feature type="transmembrane region" description="Helical" evidence="1">
    <location>
        <begin position="131"/>
        <end position="152"/>
    </location>
</feature>
<evidence type="ECO:0000313" key="3">
    <source>
        <dbReference type="Proteomes" id="UP001187471"/>
    </source>
</evidence>
<sequence>MAAAAYNATALHLKGPRARLNFPKLADSLPKPVGSNARDIQLAAQEVAIRQNEIIQGDIRKALSKHLIGLCKAKLINLQAILGPLLQPFIPSVPIQEVADALVSSFGHLFCSPPFNSLNPLLQSRDLSKMISLLLAQLFSTMGGLLCLLYGFPLQLSLIGCHLPCHLKARKHF</sequence>